<feature type="chain" id="PRO_5041934675" evidence="7">
    <location>
        <begin position="20"/>
        <end position="146"/>
    </location>
</feature>
<reference evidence="9" key="1">
    <citation type="submission" date="2021-06" db="EMBL/GenBank/DDBJ databases">
        <title>Parelaphostrongylus tenuis whole genome reference sequence.</title>
        <authorList>
            <person name="Garwood T.J."/>
            <person name="Larsen P.A."/>
            <person name="Fountain-Jones N.M."/>
            <person name="Garbe J.R."/>
            <person name="Macchietto M.G."/>
            <person name="Kania S.A."/>
            <person name="Gerhold R.W."/>
            <person name="Richards J.E."/>
            <person name="Wolf T.M."/>
        </authorList>
    </citation>
    <scope>NUCLEOTIDE SEQUENCE</scope>
    <source>
        <strain evidence="9">MNPRO001-30</strain>
        <tissue evidence="9">Meninges</tissue>
    </source>
</reference>
<dbReference type="GO" id="GO:0006508">
    <property type="term" value="P:proteolysis"/>
    <property type="evidence" value="ECO:0007669"/>
    <property type="project" value="UniProtKB-KW"/>
</dbReference>
<dbReference type="AlphaFoldDB" id="A0AAD5LV11"/>
<proteinExistence type="predicted"/>
<keyword evidence="1" id="KW-0645">Protease</keyword>
<evidence type="ECO:0000256" key="1">
    <source>
        <dbReference type="ARBA" id="ARBA00022670"/>
    </source>
</evidence>
<name>A0AAD5LV11_PARTN</name>
<evidence type="ECO:0000256" key="4">
    <source>
        <dbReference type="ARBA" id="ARBA00022833"/>
    </source>
</evidence>
<dbReference type="Proteomes" id="UP001196413">
    <property type="component" value="Unassembled WGS sequence"/>
</dbReference>
<dbReference type="GO" id="GO:0004222">
    <property type="term" value="F:metalloendopeptidase activity"/>
    <property type="evidence" value="ECO:0007669"/>
    <property type="project" value="InterPro"/>
</dbReference>
<dbReference type="Pfam" id="PF01400">
    <property type="entry name" value="Astacin"/>
    <property type="match status" value="1"/>
</dbReference>
<dbReference type="PANTHER" id="PTHR10127:SF780">
    <property type="entry name" value="METALLOENDOPEPTIDASE"/>
    <property type="match status" value="1"/>
</dbReference>
<dbReference type="Gene3D" id="3.40.390.10">
    <property type="entry name" value="Collagenase (Catalytic Domain)"/>
    <property type="match status" value="1"/>
</dbReference>
<keyword evidence="7" id="KW-0732">Signal</keyword>
<gene>
    <name evidence="9" type="primary">NAS-31_6</name>
    <name evidence="9" type="ORF">KIN20_001982</name>
</gene>
<evidence type="ECO:0000259" key="8">
    <source>
        <dbReference type="PROSITE" id="PS51864"/>
    </source>
</evidence>
<dbReference type="GO" id="GO:0046872">
    <property type="term" value="F:metal ion binding"/>
    <property type="evidence" value="ECO:0007669"/>
    <property type="project" value="UniProtKB-KW"/>
</dbReference>
<keyword evidence="10" id="KW-1185">Reference proteome</keyword>
<keyword evidence="3" id="KW-0378">Hydrolase</keyword>
<keyword evidence="2" id="KW-0479">Metal-binding</keyword>
<dbReference type="InterPro" id="IPR024079">
    <property type="entry name" value="MetalloPept_cat_dom_sf"/>
</dbReference>
<feature type="domain" description="Peptidase M12A" evidence="8">
    <location>
        <begin position="52"/>
        <end position="146"/>
    </location>
</feature>
<sequence length="146" mass="16013">MRIILLLAAINSVVNSGRATGRTSCLSDIASSRGIEEKPLNDTKSGSRVRRQVVKGPSTTWKNGVFYTFKTSDHAIRDIFRRGAEIWSSATCIDFVEDKNARDKVVVVKDPACFSSVGRRGGDQQFSLGSELTVSRMRDSISKNAV</sequence>
<evidence type="ECO:0000313" key="10">
    <source>
        <dbReference type="Proteomes" id="UP001196413"/>
    </source>
</evidence>
<dbReference type="InterPro" id="IPR001506">
    <property type="entry name" value="Peptidase_M12A"/>
</dbReference>
<protein>
    <submittedName>
        <fullName evidence="9">Astacin (Peptidase M12A)</fullName>
    </submittedName>
</protein>
<evidence type="ECO:0000256" key="6">
    <source>
        <dbReference type="PROSITE-ProRule" id="PRU01211"/>
    </source>
</evidence>
<evidence type="ECO:0000313" key="9">
    <source>
        <dbReference type="EMBL" id="KAJ1347040.1"/>
    </source>
</evidence>
<evidence type="ECO:0000256" key="7">
    <source>
        <dbReference type="SAM" id="SignalP"/>
    </source>
</evidence>
<accession>A0AAD5LV11</accession>
<dbReference type="PROSITE" id="PS51864">
    <property type="entry name" value="ASTACIN"/>
    <property type="match status" value="1"/>
</dbReference>
<feature type="signal peptide" evidence="7">
    <location>
        <begin position="1"/>
        <end position="19"/>
    </location>
</feature>
<dbReference type="PANTHER" id="PTHR10127">
    <property type="entry name" value="DISCOIDIN, CUB, EGF, LAMININ , AND ZINC METALLOPROTEASE DOMAIN CONTAINING"/>
    <property type="match status" value="1"/>
</dbReference>
<evidence type="ECO:0000256" key="3">
    <source>
        <dbReference type="ARBA" id="ARBA00022801"/>
    </source>
</evidence>
<evidence type="ECO:0000256" key="2">
    <source>
        <dbReference type="ARBA" id="ARBA00022723"/>
    </source>
</evidence>
<organism evidence="9 10">
    <name type="scientific">Parelaphostrongylus tenuis</name>
    <name type="common">Meningeal worm</name>
    <dbReference type="NCBI Taxonomy" id="148309"/>
    <lineage>
        <taxon>Eukaryota</taxon>
        <taxon>Metazoa</taxon>
        <taxon>Ecdysozoa</taxon>
        <taxon>Nematoda</taxon>
        <taxon>Chromadorea</taxon>
        <taxon>Rhabditida</taxon>
        <taxon>Rhabditina</taxon>
        <taxon>Rhabditomorpha</taxon>
        <taxon>Strongyloidea</taxon>
        <taxon>Metastrongylidae</taxon>
        <taxon>Parelaphostrongylus</taxon>
    </lineage>
</organism>
<keyword evidence="4" id="KW-0862">Zinc</keyword>
<evidence type="ECO:0000256" key="5">
    <source>
        <dbReference type="ARBA" id="ARBA00023049"/>
    </source>
</evidence>
<dbReference type="SUPFAM" id="SSF55486">
    <property type="entry name" value="Metalloproteases ('zincins'), catalytic domain"/>
    <property type="match status" value="1"/>
</dbReference>
<dbReference type="EMBL" id="JAHQIW010000258">
    <property type="protein sequence ID" value="KAJ1347040.1"/>
    <property type="molecule type" value="Genomic_DNA"/>
</dbReference>
<comment type="caution">
    <text evidence="9">The sequence shown here is derived from an EMBL/GenBank/DDBJ whole genome shotgun (WGS) entry which is preliminary data.</text>
</comment>
<comment type="caution">
    <text evidence="6">Lacks conserved residue(s) required for the propagation of feature annotation.</text>
</comment>
<keyword evidence="5" id="KW-0482">Metalloprotease</keyword>